<dbReference type="PRINTS" id="PR00413">
    <property type="entry name" value="HADHALOGNASE"/>
</dbReference>
<dbReference type="SUPFAM" id="SSF56784">
    <property type="entry name" value="HAD-like"/>
    <property type="match status" value="1"/>
</dbReference>
<dbReference type="Gene3D" id="1.10.150.240">
    <property type="entry name" value="Putative phosphatase, domain 2"/>
    <property type="match status" value="1"/>
</dbReference>
<keyword evidence="2" id="KW-1185">Reference proteome</keyword>
<dbReference type="SFLD" id="SFLDG01129">
    <property type="entry name" value="C1.5:_HAD__Beta-PGM__Phosphata"/>
    <property type="match status" value="1"/>
</dbReference>
<dbReference type="InterPro" id="IPR052550">
    <property type="entry name" value="Pyrimidine_5'-ntase_YjjG"/>
</dbReference>
<name>A0A1I2A734_9BACT</name>
<dbReference type="InterPro" id="IPR006439">
    <property type="entry name" value="HAD-SF_hydro_IA"/>
</dbReference>
<dbReference type="EMBL" id="FONW01000001">
    <property type="protein sequence ID" value="SFE39378.1"/>
    <property type="molecule type" value="Genomic_DNA"/>
</dbReference>
<sequence>MRRYDHLFFDLDHTLWDFETNSRLAMQQTILELKLESQIIDFEQFIHYYEQINSQLWELYRKQEIRKPELIRQRFEQTLSHFEIHGTDPMVMNDHYLKRMPLQKKLYPRVIETLEYLQQKGYQMHIITNGFTEVQHQKIESSGLSPYFQRVFISEEIQAPKPDKRIFQYALSSCNAKKNRSIMIGDSWESDIEGARNFGISQIFIDNTSSFPQKMHTHPNKNSFTKTSPPKNTTHIIKSIKELTRLL</sequence>
<dbReference type="Gene3D" id="3.40.50.1000">
    <property type="entry name" value="HAD superfamily/HAD-like"/>
    <property type="match status" value="1"/>
</dbReference>
<dbReference type="Proteomes" id="UP000198964">
    <property type="component" value="Unassembled WGS sequence"/>
</dbReference>
<gene>
    <name evidence="1" type="ORF">SAMN05216283_10133</name>
</gene>
<dbReference type="AlphaFoldDB" id="A0A1I2A734"/>
<dbReference type="SFLD" id="SFLDG01135">
    <property type="entry name" value="C1.5.6:_HAD__Beta-PGM__Phospha"/>
    <property type="match status" value="1"/>
</dbReference>
<evidence type="ECO:0000313" key="1">
    <source>
        <dbReference type="EMBL" id="SFE39378.1"/>
    </source>
</evidence>
<dbReference type="Pfam" id="PF00702">
    <property type="entry name" value="Hydrolase"/>
    <property type="match status" value="1"/>
</dbReference>
<dbReference type="SFLD" id="SFLDS00003">
    <property type="entry name" value="Haloacid_Dehalogenase"/>
    <property type="match status" value="1"/>
</dbReference>
<evidence type="ECO:0000313" key="2">
    <source>
        <dbReference type="Proteomes" id="UP000198964"/>
    </source>
</evidence>
<dbReference type="NCBIfam" id="TIGR02254">
    <property type="entry name" value="YjjG_YfnB"/>
    <property type="match status" value="1"/>
</dbReference>
<proteinExistence type="predicted"/>
<dbReference type="InterPro" id="IPR036412">
    <property type="entry name" value="HAD-like_sf"/>
</dbReference>
<dbReference type="PANTHER" id="PTHR47478:SF1">
    <property type="entry name" value="PYRIMIDINE 5'-NUCLEOTIDASE YJJG"/>
    <property type="match status" value="1"/>
</dbReference>
<dbReference type="InterPro" id="IPR023198">
    <property type="entry name" value="PGP-like_dom2"/>
</dbReference>
<accession>A0A1I2A734</accession>
<dbReference type="PANTHER" id="PTHR47478">
    <property type="match status" value="1"/>
</dbReference>
<dbReference type="RefSeq" id="WP_170846808.1">
    <property type="nucleotide sequence ID" value="NZ_FONW01000001.1"/>
</dbReference>
<keyword evidence="1" id="KW-0378">Hydrolase</keyword>
<dbReference type="STRING" id="655355.SAMN05216283_10133"/>
<dbReference type="GO" id="GO:0008253">
    <property type="term" value="F:5'-nucleotidase activity"/>
    <property type="evidence" value="ECO:0007669"/>
    <property type="project" value="InterPro"/>
</dbReference>
<dbReference type="InterPro" id="IPR023214">
    <property type="entry name" value="HAD_sf"/>
</dbReference>
<dbReference type="NCBIfam" id="TIGR01549">
    <property type="entry name" value="HAD-SF-IA-v1"/>
    <property type="match status" value="1"/>
</dbReference>
<dbReference type="CDD" id="cd04305">
    <property type="entry name" value="HAD_Neu5Ac-Pase_like"/>
    <property type="match status" value="1"/>
</dbReference>
<protein>
    <submittedName>
        <fullName evidence="1">Putative hydrolase of the HAD superfamily</fullName>
    </submittedName>
</protein>
<dbReference type="InterPro" id="IPR011951">
    <property type="entry name" value="HAD-SF_hydro_IA_YjjG/PynA"/>
</dbReference>
<reference evidence="1 2" key="1">
    <citation type="submission" date="2016-10" db="EMBL/GenBank/DDBJ databases">
        <authorList>
            <person name="de Groot N.N."/>
        </authorList>
    </citation>
    <scope>NUCLEOTIDE SEQUENCE [LARGE SCALE GENOMIC DNA]</scope>
    <source>
        <strain evidence="1 2">CGMCC 1.9156</strain>
    </source>
</reference>
<organism evidence="1 2">
    <name type="scientific">Sunxiuqinia elliptica</name>
    <dbReference type="NCBI Taxonomy" id="655355"/>
    <lineage>
        <taxon>Bacteria</taxon>
        <taxon>Pseudomonadati</taxon>
        <taxon>Bacteroidota</taxon>
        <taxon>Bacteroidia</taxon>
        <taxon>Marinilabiliales</taxon>
        <taxon>Prolixibacteraceae</taxon>
        <taxon>Sunxiuqinia</taxon>
    </lineage>
</organism>